<dbReference type="Proteomes" id="UP000277928">
    <property type="component" value="Unassembled WGS sequence"/>
</dbReference>
<evidence type="ECO:0000256" key="7">
    <source>
        <dbReference type="ARBA" id="ARBA00022723"/>
    </source>
</evidence>
<keyword evidence="5" id="KW-0963">Cytoplasm</keyword>
<evidence type="ECO:0000256" key="16">
    <source>
        <dbReference type="ARBA" id="ARBA00070899"/>
    </source>
</evidence>
<evidence type="ECO:0000256" key="13">
    <source>
        <dbReference type="ARBA" id="ARBA00023125"/>
    </source>
</evidence>
<evidence type="ECO:0000256" key="18">
    <source>
        <dbReference type="PROSITE-ProRule" id="PRU00042"/>
    </source>
</evidence>
<dbReference type="OrthoDB" id="6077919at2759"/>
<evidence type="ECO:0000256" key="12">
    <source>
        <dbReference type="ARBA" id="ARBA00023015"/>
    </source>
</evidence>
<evidence type="ECO:0000256" key="6">
    <source>
        <dbReference type="ARBA" id="ARBA00022541"/>
    </source>
</evidence>
<evidence type="ECO:0000256" key="17">
    <source>
        <dbReference type="ARBA" id="ARBA00082667"/>
    </source>
</evidence>
<dbReference type="GO" id="GO:0007517">
    <property type="term" value="P:muscle organ development"/>
    <property type="evidence" value="ECO:0007669"/>
    <property type="project" value="UniProtKB-KW"/>
</dbReference>
<feature type="compositionally biased region" description="Basic and acidic residues" evidence="19">
    <location>
        <begin position="39"/>
        <end position="55"/>
    </location>
</feature>
<dbReference type="STRING" id="42156.A0A3P6SAC4"/>
<dbReference type="GO" id="GO:0030154">
    <property type="term" value="P:cell differentiation"/>
    <property type="evidence" value="ECO:0007669"/>
    <property type="project" value="UniProtKB-KW"/>
</dbReference>
<evidence type="ECO:0000313" key="21">
    <source>
        <dbReference type="EMBL" id="VDK72872.1"/>
    </source>
</evidence>
<keyword evidence="14" id="KW-0804">Transcription</keyword>
<dbReference type="GO" id="GO:0005737">
    <property type="term" value="C:cytoplasm"/>
    <property type="evidence" value="ECO:0007669"/>
    <property type="project" value="UniProtKB-SubCell"/>
</dbReference>
<dbReference type="AlphaFoldDB" id="A0A3P6SAC4"/>
<evidence type="ECO:0000256" key="5">
    <source>
        <dbReference type="ARBA" id="ARBA00022490"/>
    </source>
</evidence>
<sequence>MQALISEEKMDESVAQPPEQQTPTNASLPSAVPTATDSNDMKSVHEQHSILEEQTSKLPTSVTRSTDKDLVKSTPKIENGFIFYKCRFCGLTYNYLTTLRAHERVHNVDEPYTCSRCSESFHYLCELQYHTKQHSDLKGYKCECGRTFHSYTDFLYHKHPDDETRESAPANAPIAAKSSPLIPENDFPVPEFIEKGFEPKHPMKVYSDVRLNPYICQYCSKSYPNSRMLTYHMYGHRGEKIFNPHASRYLMARTGNSYISPGS</sequence>
<protein>
    <recommendedName>
        <fullName evidence="16">Zinc finger protein unc-98</fullName>
    </recommendedName>
    <alternativeName>
        <fullName evidence="17">Uncoordinated protein 98</fullName>
    </alternativeName>
</protein>
<dbReference type="GO" id="GO:0000978">
    <property type="term" value="F:RNA polymerase II cis-regulatory region sequence-specific DNA binding"/>
    <property type="evidence" value="ECO:0007669"/>
    <property type="project" value="TreeGrafter"/>
</dbReference>
<keyword evidence="10" id="KW-0221">Differentiation</keyword>
<dbReference type="SUPFAM" id="SSF57667">
    <property type="entry name" value="beta-beta-alpha zinc fingers"/>
    <property type="match status" value="2"/>
</dbReference>
<feature type="compositionally biased region" description="Basic and acidic residues" evidence="19">
    <location>
        <begin position="1"/>
        <end position="12"/>
    </location>
</feature>
<keyword evidence="15" id="KW-0539">Nucleus</keyword>
<feature type="region of interest" description="Disordered" evidence="19">
    <location>
        <begin position="1"/>
        <end position="62"/>
    </location>
</feature>
<accession>A0A3P6SAC4</accession>
<evidence type="ECO:0000256" key="10">
    <source>
        <dbReference type="ARBA" id="ARBA00022782"/>
    </source>
</evidence>
<evidence type="ECO:0000256" key="2">
    <source>
        <dbReference type="ARBA" id="ARBA00004496"/>
    </source>
</evidence>
<keyword evidence="4" id="KW-0217">Developmental protein</keyword>
<dbReference type="FunFam" id="3.30.160.60:FF:002530">
    <property type="entry name" value="Zinc finger protein"/>
    <property type="match status" value="1"/>
</dbReference>
<keyword evidence="3" id="KW-0514">Muscle protein</keyword>
<keyword evidence="11" id="KW-0862">Zinc</keyword>
<keyword evidence="9 18" id="KW-0863">Zinc-finger</keyword>
<evidence type="ECO:0000256" key="15">
    <source>
        <dbReference type="ARBA" id="ARBA00023242"/>
    </source>
</evidence>
<dbReference type="GO" id="GO:0032982">
    <property type="term" value="C:myosin filament"/>
    <property type="evidence" value="ECO:0007669"/>
    <property type="project" value="UniProtKB-KW"/>
</dbReference>
<evidence type="ECO:0000256" key="19">
    <source>
        <dbReference type="SAM" id="MobiDB-lite"/>
    </source>
</evidence>
<dbReference type="InterPro" id="IPR050752">
    <property type="entry name" value="C2H2-ZF_domain"/>
</dbReference>
<dbReference type="Pfam" id="PF00096">
    <property type="entry name" value="zf-C2H2"/>
    <property type="match status" value="2"/>
</dbReference>
<evidence type="ECO:0000256" key="9">
    <source>
        <dbReference type="ARBA" id="ARBA00022771"/>
    </source>
</evidence>
<feature type="domain" description="C2H2-type" evidence="20">
    <location>
        <begin position="214"/>
        <end position="241"/>
    </location>
</feature>
<keyword evidence="6" id="KW-0517">Myogenesis</keyword>
<evidence type="ECO:0000259" key="20">
    <source>
        <dbReference type="PROSITE" id="PS50157"/>
    </source>
</evidence>
<evidence type="ECO:0000256" key="8">
    <source>
        <dbReference type="ARBA" id="ARBA00022737"/>
    </source>
</evidence>
<keyword evidence="13" id="KW-0238">DNA-binding</keyword>
<feature type="domain" description="C2H2-type" evidence="20">
    <location>
        <begin position="112"/>
        <end position="139"/>
    </location>
</feature>
<evidence type="ECO:0000256" key="1">
    <source>
        <dbReference type="ARBA" id="ARBA00004123"/>
    </source>
</evidence>
<feature type="domain" description="C2H2-type" evidence="20">
    <location>
        <begin position="84"/>
        <end position="111"/>
    </location>
</feature>
<keyword evidence="3" id="KW-0787">Thick filament</keyword>
<evidence type="ECO:0000256" key="3">
    <source>
        <dbReference type="ARBA" id="ARBA00022433"/>
    </source>
</evidence>
<comment type="subcellular location">
    <subcellularLocation>
        <location evidence="2">Cytoplasm</location>
    </subcellularLocation>
    <subcellularLocation>
        <location evidence="1">Nucleus</location>
    </subcellularLocation>
</comment>
<dbReference type="GO" id="GO:0005634">
    <property type="term" value="C:nucleus"/>
    <property type="evidence" value="ECO:0007669"/>
    <property type="project" value="UniProtKB-SubCell"/>
</dbReference>
<dbReference type="GO" id="GO:0000981">
    <property type="term" value="F:DNA-binding transcription factor activity, RNA polymerase II-specific"/>
    <property type="evidence" value="ECO:0007669"/>
    <property type="project" value="TreeGrafter"/>
</dbReference>
<evidence type="ECO:0000256" key="4">
    <source>
        <dbReference type="ARBA" id="ARBA00022473"/>
    </source>
</evidence>
<evidence type="ECO:0000256" key="11">
    <source>
        <dbReference type="ARBA" id="ARBA00022833"/>
    </source>
</evidence>
<dbReference type="EMBL" id="UYRX01000079">
    <property type="protein sequence ID" value="VDK72872.1"/>
    <property type="molecule type" value="Genomic_DNA"/>
</dbReference>
<keyword evidence="7" id="KW-0479">Metal-binding</keyword>
<dbReference type="PROSITE" id="PS00028">
    <property type="entry name" value="ZINC_FINGER_C2H2_1"/>
    <property type="match status" value="3"/>
</dbReference>
<evidence type="ECO:0000313" key="22">
    <source>
        <dbReference type="Proteomes" id="UP000277928"/>
    </source>
</evidence>
<feature type="compositionally biased region" description="Polar residues" evidence="19">
    <location>
        <begin position="18"/>
        <end position="38"/>
    </location>
</feature>
<dbReference type="InterPro" id="IPR036236">
    <property type="entry name" value="Znf_C2H2_sf"/>
</dbReference>
<organism evidence="21 22">
    <name type="scientific">Litomosoides sigmodontis</name>
    <name type="common">Filarial nematode worm</name>
    <dbReference type="NCBI Taxonomy" id="42156"/>
    <lineage>
        <taxon>Eukaryota</taxon>
        <taxon>Metazoa</taxon>
        <taxon>Ecdysozoa</taxon>
        <taxon>Nematoda</taxon>
        <taxon>Chromadorea</taxon>
        <taxon>Rhabditida</taxon>
        <taxon>Spirurina</taxon>
        <taxon>Spiruromorpha</taxon>
        <taxon>Filarioidea</taxon>
        <taxon>Onchocercidae</taxon>
        <taxon>Litomosoides</taxon>
    </lineage>
</organism>
<dbReference type="GO" id="GO:0008270">
    <property type="term" value="F:zinc ion binding"/>
    <property type="evidence" value="ECO:0007669"/>
    <property type="project" value="UniProtKB-KW"/>
</dbReference>
<dbReference type="InterPro" id="IPR013087">
    <property type="entry name" value="Znf_C2H2_type"/>
</dbReference>
<keyword evidence="8" id="KW-0677">Repeat</keyword>
<proteinExistence type="predicted"/>
<dbReference type="PANTHER" id="PTHR24384:SF189">
    <property type="entry name" value="C2H2-TYPE DOMAIN-CONTAINING PROTEIN-RELATED"/>
    <property type="match status" value="1"/>
</dbReference>
<name>A0A3P6SAC4_LITSI</name>
<gene>
    <name evidence="21" type="ORF">NLS_LOCUS1922</name>
</gene>
<dbReference type="PANTHER" id="PTHR24384">
    <property type="entry name" value="FINGER PUTATIVE TRANSCRIPTION FACTOR FAMILY-RELATED"/>
    <property type="match status" value="1"/>
</dbReference>
<keyword evidence="12" id="KW-0805">Transcription regulation</keyword>
<dbReference type="PROSITE" id="PS50157">
    <property type="entry name" value="ZINC_FINGER_C2H2_2"/>
    <property type="match status" value="3"/>
</dbReference>
<dbReference type="SMART" id="SM00355">
    <property type="entry name" value="ZnF_C2H2"/>
    <property type="match status" value="3"/>
</dbReference>
<dbReference type="Gene3D" id="3.30.160.60">
    <property type="entry name" value="Classic Zinc Finger"/>
    <property type="match status" value="2"/>
</dbReference>
<evidence type="ECO:0000256" key="14">
    <source>
        <dbReference type="ARBA" id="ARBA00023163"/>
    </source>
</evidence>
<keyword evidence="22" id="KW-1185">Reference proteome</keyword>
<dbReference type="OMA" id="FACELEY"/>
<reference evidence="21 22" key="1">
    <citation type="submission" date="2018-08" db="EMBL/GenBank/DDBJ databases">
        <authorList>
            <person name="Laetsch R D."/>
            <person name="Stevens L."/>
            <person name="Kumar S."/>
            <person name="Blaxter L. M."/>
        </authorList>
    </citation>
    <scope>NUCLEOTIDE SEQUENCE [LARGE SCALE GENOMIC DNA]</scope>
</reference>